<keyword evidence="2" id="KW-1185">Reference proteome</keyword>
<proteinExistence type="predicted"/>
<gene>
    <name evidence="1" type="ORF">DR999_PMT15580</name>
</gene>
<protein>
    <submittedName>
        <fullName evidence="1">Latrophilin-3</fullName>
    </submittedName>
</protein>
<name>A0A4D9E0I8_9SAUR</name>
<dbReference type="AlphaFoldDB" id="A0A4D9E0I8"/>
<evidence type="ECO:0000313" key="1">
    <source>
        <dbReference type="EMBL" id="TFK02155.1"/>
    </source>
</evidence>
<reference evidence="1 2" key="1">
    <citation type="submission" date="2019-04" db="EMBL/GenBank/DDBJ databases">
        <title>Draft genome of the big-headed turtle Platysternon megacephalum.</title>
        <authorList>
            <person name="Gong S."/>
        </authorList>
    </citation>
    <scope>NUCLEOTIDE SEQUENCE [LARGE SCALE GENOMIC DNA]</scope>
    <source>
        <strain evidence="1">DO16091913</strain>
        <tissue evidence="1">Muscle</tissue>
    </source>
</reference>
<comment type="caution">
    <text evidence="1">The sequence shown here is derived from an EMBL/GenBank/DDBJ whole genome shotgun (WGS) entry which is preliminary data.</text>
</comment>
<organism evidence="1 2">
    <name type="scientific">Platysternon megacephalum</name>
    <name type="common">big-headed turtle</name>
    <dbReference type="NCBI Taxonomy" id="55544"/>
    <lineage>
        <taxon>Eukaryota</taxon>
        <taxon>Metazoa</taxon>
        <taxon>Chordata</taxon>
        <taxon>Craniata</taxon>
        <taxon>Vertebrata</taxon>
        <taxon>Euteleostomi</taxon>
        <taxon>Archelosauria</taxon>
        <taxon>Testudinata</taxon>
        <taxon>Testudines</taxon>
        <taxon>Cryptodira</taxon>
        <taxon>Durocryptodira</taxon>
        <taxon>Testudinoidea</taxon>
        <taxon>Platysternidae</taxon>
        <taxon>Platysternon</taxon>
    </lineage>
</organism>
<dbReference type="Proteomes" id="UP000297703">
    <property type="component" value="Unassembled WGS sequence"/>
</dbReference>
<accession>A0A4D9E0I8</accession>
<evidence type="ECO:0000313" key="2">
    <source>
        <dbReference type="Proteomes" id="UP000297703"/>
    </source>
</evidence>
<reference evidence="1 2" key="2">
    <citation type="submission" date="2019-04" db="EMBL/GenBank/DDBJ databases">
        <title>The genome sequence of big-headed turtle.</title>
        <authorList>
            <person name="Gong S."/>
        </authorList>
    </citation>
    <scope>NUCLEOTIDE SEQUENCE [LARGE SCALE GENOMIC DNA]</scope>
    <source>
        <strain evidence="1">DO16091913</strain>
        <tissue evidence="1">Muscle</tissue>
    </source>
</reference>
<sequence>MCPTPTLHQEREGPGRSLQPEWWRVNFSRFPTSFPAPTLAMPGRARALVPIHHLESWDRHPPRGSSLWAHPVFPSLIVLCPAEAPGHRQTGCPLPWGSSAWGRFCTCLPQTRQGQVTPCRGAAETGSAKPGRGGSFCPSRVSEHSLSVSSAEERCCSQLVPPGQESAVSFHPEAG</sequence>
<dbReference type="EMBL" id="QXTE01000199">
    <property type="protein sequence ID" value="TFK02155.1"/>
    <property type="molecule type" value="Genomic_DNA"/>
</dbReference>